<proteinExistence type="predicted"/>
<evidence type="ECO:0000313" key="1">
    <source>
        <dbReference type="EMBL" id="SJM93942.1"/>
    </source>
</evidence>
<dbReference type="AlphaFoldDB" id="A0A1R4HCH3"/>
<reference evidence="2" key="1">
    <citation type="submission" date="2017-02" db="EMBL/GenBank/DDBJ databases">
        <authorList>
            <person name="Daims H."/>
        </authorList>
    </citation>
    <scope>NUCLEOTIDE SEQUENCE [LARGE SCALE GENOMIC DNA]</scope>
</reference>
<dbReference type="Proteomes" id="UP000195442">
    <property type="component" value="Unassembled WGS sequence"/>
</dbReference>
<sequence>MLQCCYNFSDTHWYKTDEELYKCNELHKNPVYWITEKNAIETLTDLLYTRCKVLVQPW</sequence>
<keyword evidence="2" id="KW-1185">Reference proteome</keyword>
<dbReference type="EMBL" id="FUKJ01000301">
    <property type="protein sequence ID" value="SJM93942.1"/>
    <property type="molecule type" value="Genomic_DNA"/>
</dbReference>
<organism evidence="1 2">
    <name type="scientific">Crenothrix polyspora</name>
    <dbReference type="NCBI Taxonomy" id="360316"/>
    <lineage>
        <taxon>Bacteria</taxon>
        <taxon>Pseudomonadati</taxon>
        <taxon>Pseudomonadota</taxon>
        <taxon>Gammaproteobacteria</taxon>
        <taxon>Methylococcales</taxon>
        <taxon>Crenotrichaceae</taxon>
        <taxon>Crenothrix</taxon>
    </lineage>
</organism>
<name>A0A1R4HCH3_9GAMM</name>
<protein>
    <submittedName>
        <fullName evidence="1">Uncharacterized protein</fullName>
    </submittedName>
</protein>
<accession>A0A1R4HCH3</accession>
<evidence type="ECO:0000313" key="2">
    <source>
        <dbReference type="Proteomes" id="UP000195442"/>
    </source>
</evidence>
<gene>
    <name evidence="1" type="ORF">CRENPOLYSF2_370042</name>
</gene>